<dbReference type="GO" id="GO:0080008">
    <property type="term" value="C:Cul4-RING E3 ubiquitin ligase complex"/>
    <property type="evidence" value="ECO:0007669"/>
    <property type="project" value="TreeGrafter"/>
</dbReference>
<dbReference type="OrthoDB" id="6363363at2759"/>
<dbReference type="GO" id="GO:0000045">
    <property type="term" value="P:autophagosome assembly"/>
    <property type="evidence" value="ECO:0007669"/>
    <property type="project" value="TreeGrafter"/>
</dbReference>
<proteinExistence type="predicted"/>
<name>A0A9Q0RY21_9DIPT</name>
<dbReference type="PANTHER" id="PTHR22874:SF1">
    <property type="entry name" value="ACTIVATING MOLECULE IN BECN1-REGULATED AUTOPHAGY PROTEIN 1"/>
    <property type="match status" value="1"/>
</dbReference>
<dbReference type="SMART" id="SM00320">
    <property type="entry name" value="WD40"/>
    <property type="match status" value="2"/>
</dbReference>
<dbReference type="SUPFAM" id="SSF50978">
    <property type="entry name" value="WD40 repeat-like"/>
    <property type="match status" value="2"/>
</dbReference>
<reference evidence="1" key="1">
    <citation type="submission" date="2022-07" db="EMBL/GenBank/DDBJ databases">
        <authorList>
            <person name="Trinca V."/>
            <person name="Uliana J.V.C."/>
            <person name="Torres T.T."/>
            <person name="Ward R.J."/>
            <person name="Monesi N."/>
        </authorList>
    </citation>
    <scope>NUCLEOTIDE SEQUENCE</scope>
    <source>
        <strain evidence="1">HSMRA1968</strain>
        <tissue evidence="1">Whole embryos</tissue>
    </source>
</reference>
<protein>
    <submittedName>
        <fullName evidence="1">Activating molecule in BECN1-regulated autophagy protein 1B</fullName>
    </submittedName>
</protein>
<dbReference type="GO" id="GO:1990756">
    <property type="term" value="F:ubiquitin-like ligase-substrate adaptor activity"/>
    <property type="evidence" value="ECO:0007669"/>
    <property type="project" value="TreeGrafter"/>
</dbReference>
<accession>A0A9Q0RY21</accession>
<dbReference type="Pfam" id="PF00400">
    <property type="entry name" value="WD40"/>
    <property type="match status" value="1"/>
</dbReference>
<organism evidence="1 2">
    <name type="scientific">Pseudolycoriella hygida</name>
    <dbReference type="NCBI Taxonomy" id="35572"/>
    <lineage>
        <taxon>Eukaryota</taxon>
        <taxon>Metazoa</taxon>
        <taxon>Ecdysozoa</taxon>
        <taxon>Arthropoda</taxon>
        <taxon>Hexapoda</taxon>
        <taxon>Insecta</taxon>
        <taxon>Pterygota</taxon>
        <taxon>Neoptera</taxon>
        <taxon>Endopterygota</taxon>
        <taxon>Diptera</taxon>
        <taxon>Nematocera</taxon>
        <taxon>Sciaroidea</taxon>
        <taxon>Sciaridae</taxon>
        <taxon>Pseudolycoriella</taxon>
    </lineage>
</organism>
<dbReference type="PANTHER" id="PTHR22874">
    <property type="entry name" value="ACTIVATING MOLECULE IN BECN1-REGULATED AUTOPHAGY PROTEIN 1"/>
    <property type="match status" value="1"/>
</dbReference>
<dbReference type="InterPro" id="IPR052596">
    <property type="entry name" value="AMBRA1_autophagy"/>
</dbReference>
<dbReference type="InterPro" id="IPR015943">
    <property type="entry name" value="WD40/YVTN_repeat-like_dom_sf"/>
</dbReference>
<dbReference type="Gene3D" id="2.130.10.10">
    <property type="entry name" value="YVTN repeat-like/Quinoprotein amine dehydrogenase"/>
    <property type="match status" value="1"/>
</dbReference>
<dbReference type="InterPro" id="IPR036322">
    <property type="entry name" value="WD40_repeat_dom_sf"/>
</dbReference>
<evidence type="ECO:0000313" key="1">
    <source>
        <dbReference type="EMBL" id="KAJ6638400.1"/>
    </source>
</evidence>
<sequence length="590" mass="68970">MPKETSICDLFIKRQMGNFTKRDFDDLKKKASFLADSQIVKNQYVDHVRNITVNERSSYVIDSSDNGLAITSHTNRCVSVIDTANMKKVIEIKRTKRTIWTVAIHPYDSRLIATGSLDGNVSIYKNFKLFRSHNNNTFLPMATITSISFHPTYNIVCYAFHHKIFLWSWDIDTKATLNAHRDLKIKYAKFNPVNEMLITGILHENRDRHEYKLDHLINDNTQLSATYFLIKLFETINDILDTIEFTDYVDATPRWTEMLTKIVSFAGLLEVRRVVSLKQKGDSFLNYVNLEPTSYFKERYGALSSRYLFNGFLRSFLEAKRAFGCLLEMQDFEPTFQIFKRKILGIEKSIENYDELIRSFDATGIDVELAALRSIIARHYQETELLKNRNIIEPESLEDIFRRMNNIVVVHQCNPQHFNNKRIFAQYPRYQCKLQVWDFDLTNYPDLKQGWRNAITYCSLHNDSTVDISRNGKIIVSFRELATGCYMIAAYSLEKENLGEIIYTHQMDKLDAIMSVSLSPSLQYILVGVRSDRVYGYFLQISQQQKEMTKFELCDNDCSDSISYLKWMSRPGDGIIIGYNSFYLRFIRHF</sequence>
<keyword evidence="2" id="KW-1185">Reference proteome</keyword>
<dbReference type="AlphaFoldDB" id="A0A9Q0RY21"/>
<dbReference type="EMBL" id="WJQU01000003">
    <property type="protein sequence ID" value="KAJ6638400.1"/>
    <property type="molecule type" value="Genomic_DNA"/>
</dbReference>
<dbReference type="Proteomes" id="UP001151699">
    <property type="component" value="Chromosome X"/>
</dbReference>
<comment type="caution">
    <text evidence="1">The sequence shown here is derived from an EMBL/GenBank/DDBJ whole genome shotgun (WGS) entry which is preliminary data.</text>
</comment>
<gene>
    <name evidence="1" type="primary">ambra1b</name>
    <name evidence="1" type="ORF">Bhyg_11135</name>
</gene>
<evidence type="ECO:0000313" key="2">
    <source>
        <dbReference type="Proteomes" id="UP001151699"/>
    </source>
</evidence>
<dbReference type="InterPro" id="IPR001680">
    <property type="entry name" value="WD40_rpt"/>
</dbReference>
<dbReference type="GO" id="GO:0000423">
    <property type="term" value="P:mitophagy"/>
    <property type="evidence" value="ECO:0007669"/>
    <property type="project" value="TreeGrafter"/>
</dbReference>